<evidence type="ECO:0000313" key="2">
    <source>
        <dbReference type="WBParaSite" id="Minc3s00539g13971"/>
    </source>
</evidence>
<dbReference type="WBParaSite" id="Minc3s00539g13971">
    <property type="protein sequence ID" value="Minc3s00539g13971"/>
    <property type="gene ID" value="Minc3s00539g13971"/>
</dbReference>
<sequence>MVDVRLLDQQPWYMQPILKLHMLSSLHFGSLDLLVQGHHNQQKLFPYCNTSCAVLVATARAFLLSSSWKESSSSVLS</sequence>
<organism evidence="1 2">
    <name type="scientific">Meloidogyne incognita</name>
    <name type="common">Southern root-knot nematode worm</name>
    <name type="synonym">Oxyuris incognita</name>
    <dbReference type="NCBI Taxonomy" id="6306"/>
    <lineage>
        <taxon>Eukaryota</taxon>
        <taxon>Metazoa</taxon>
        <taxon>Ecdysozoa</taxon>
        <taxon>Nematoda</taxon>
        <taxon>Chromadorea</taxon>
        <taxon>Rhabditida</taxon>
        <taxon>Tylenchina</taxon>
        <taxon>Tylenchomorpha</taxon>
        <taxon>Tylenchoidea</taxon>
        <taxon>Meloidogynidae</taxon>
        <taxon>Meloidogyninae</taxon>
        <taxon>Meloidogyne</taxon>
        <taxon>Meloidogyne incognita group</taxon>
    </lineage>
</organism>
<name>A0A914LIS4_MELIC</name>
<proteinExistence type="predicted"/>
<evidence type="ECO:0000313" key="1">
    <source>
        <dbReference type="Proteomes" id="UP000887563"/>
    </source>
</evidence>
<reference evidence="2" key="1">
    <citation type="submission" date="2022-11" db="UniProtKB">
        <authorList>
            <consortium name="WormBaseParasite"/>
        </authorList>
    </citation>
    <scope>IDENTIFICATION</scope>
</reference>
<dbReference type="Proteomes" id="UP000887563">
    <property type="component" value="Unplaced"/>
</dbReference>
<dbReference type="AlphaFoldDB" id="A0A914LIS4"/>
<protein>
    <submittedName>
        <fullName evidence="2">Uncharacterized protein</fullName>
    </submittedName>
</protein>
<keyword evidence="1" id="KW-1185">Reference proteome</keyword>
<accession>A0A914LIS4</accession>